<dbReference type="AlphaFoldDB" id="A0A016VAZ6"/>
<keyword evidence="3" id="KW-1185">Reference proteome</keyword>
<evidence type="ECO:0000256" key="1">
    <source>
        <dbReference type="SAM" id="Phobius"/>
    </source>
</evidence>
<sequence length="71" mass="7816">MRHSAGIMLCSFVALATIATFLRRGPRRDQSFTHFCPERHPPGGHLSVLCVCMCVCGSQKQAAHAHHDLLC</sequence>
<evidence type="ECO:0000313" key="2">
    <source>
        <dbReference type="EMBL" id="EYC24197.1"/>
    </source>
</evidence>
<dbReference type="EMBL" id="JARK01001350">
    <property type="protein sequence ID" value="EYC24197.1"/>
    <property type="molecule type" value="Genomic_DNA"/>
</dbReference>
<evidence type="ECO:0000313" key="3">
    <source>
        <dbReference type="Proteomes" id="UP000024635"/>
    </source>
</evidence>
<gene>
    <name evidence="2" type="primary">Acey_s0014.g2375</name>
    <name evidence="2" type="ORF">Y032_0014g2375</name>
</gene>
<accession>A0A016VAZ6</accession>
<feature type="transmembrane region" description="Helical" evidence="1">
    <location>
        <begin position="6"/>
        <end position="22"/>
    </location>
</feature>
<keyword evidence="1" id="KW-0472">Membrane</keyword>
<organism evidence="2 3">
    <name type="scientific">Ancylostoma ceylanicum</name>
    <dbReference type="NCBI Taxonomy" id="53326"/>
    <lineage>
        <taxon>Eukaryota</taxon>
        <taxon>Metazoa</taxon>
        <taxon>Ecdysozoa</taxon>
        <taxon>Nematoda</taxon>
        <taxon>Chromadorea</taxon>
        <taxon>Rhabditida</taxon>
        <taxon>Rhabditina</taxon>
        <taxon>Rhabditomorpha</taxon>
        <taxon>Strongyloidea</taxon>
        <taxon>Ancylostomatidae</taxon>
        <taxon>Ancylostomatinae</taxon>
        <taxon>Ancylostoma</taxon>
    </lineage>
</organism>
<name>A0A016VAZ6_9BILA</name>
<proteinExistence type="predicted"/>
<keyword evidence="1" id="KW-0812">Transmembrane</keyword>
<reference evidence="3" key="1">
    <citation type="journal article" date="2015" name="Nat. Genet.">
        <title>The genome and transcriptome of the zoonotic hookworm Ancylostoma ceylanicum identify infection-specific gene families.</title>
        <authorList>
            <person name="Schwarz E.M."/>
            <person name="Hu Y."/>
            <person name="Antoshechkin I."/>
            <person name="Miller M.M."/>
            <person name="Sternberg P.W."/>
            <person name="Aroian R.V."/>
        </authorList>
    </citation>
    <scope>NUCLEOTIDE SEQUENCE</scope>
    <source>
        <strain evidence="3">HY135</strain>
    </source>
</reference>
<dbReference type="Proteomes" id="UP000024635">
    <property type="component" value="Unassembled WGS sequence"/>
</dbReference>
<keyword evidence="1" id="KW-1133">Transmembrane helix</keyword>
<comment type="caution">
    <text evidence="2">The sequence shown here is derived from an EMBL/GenBank/DDBJ whole genome shotgun (WGS) entry which is preliminary data.</text>
</comment>
<protein>
    <submittedName>
        <fullName evidence="2">Uncharacterized protein</fullName>
    </submittedName>
</protein>